<reference evidence="10 11" key="1">
    <citation type="journal article" date="2024" name="BMC Genomics">
        <title>De novo assembly and annotation of Popillia japonica's genome with initial clues to its potential as an invasive pest.</title>
        <authorList>
            <person name="Cucini C."/>
            <person name="Boschi S."/>
            <person name="Funari R."/>
            <person name="Cardaioli E."/>
            <person name="Iannotti N."/>
            <person name="Marturano G."/>
            <person name="Paoli F."/>
            <person name="Bruttini M."/>
            <person name="Carapelli A."/>
            <person name="Frati F."/>
            <person name="Nardi F."/>
        </authorList>
    </citation>
    <scope>NUCLEOTIDE SEQUENCE [LARGE SCALE GENOMIC DNA]</scope>
    <source>
        <strain evidence="10">DMR45628</strain>
    </source>
</reference>
<sequence>MSQQSKETYHFRRQSGLQEYTSSIGDNSVLYKKEDDITLWSCSCDICHEIFYSSELLDAHMMTTHGLDNSITQAKIDELNPDFKCKYCTKAFTRRRNLTQHIKEIHEHDKIPTAEKPLKCSYCQQIFTQNCFLLRHERVHTGEASESTLEKNVSLASINLVS</sequence>
<dbReference type="PANTHER" id="PTHR16515:SF49">
    <property type="entry name" value="GASTRULA ZINC FINGER PROTEIN XLCGF49.1-LIKE-RELATED"/>
    <property type="match status" value="1"/>
</dbReference>
<dbReference type="AlphaFoldDB" id="A0AAW1GS47"/>
<keyword evidence="7" id="KW-0539">Nucleus</keyword>
<dbReference type="InterPro" id="IPR013087">
    <property type="entry name" value="Znf_C2H2_type"/>
</dbReference>
<evidence type="ECO:0000256" key="1">
    <source>
        <dbReference type="ARBA" id="ARBA00004123"/>
    </source>
</evidence>
<protein>
    <submittedName>
        <fullName evidence="10">Zinc finger, C2H2 type</fullName>
    </submittedName>
</protein>
<dbReference type="GO" id="GO:0005634">
    <property type="term" value="C:nucleus"/>
    <property type="evidence" value="ECO:0007669"/>
    <property type="project" value="UniProtKB-SubCell"/>
</dbReference>
<evidence type="ECO:0000256" key="5">
    <source>
        <dbReference type="ARBA" id="ARBA00022833"/>
    </source>
</evidence>
<proteinExistence type="predicted"/>
<evidence type="ECO:0000256" key="7">
    <source>
        <dbReference type="ARBA" id="ARBA00023242"/>
    </source>
</evidence>
<evidence type="ECO:0000256" key="2">
    <source>
        <dbReference type="ARBA" id="ARBA00022723"/>
    </source>
</evidence>
<keyword evidence="2" id="KW-0479">Metal-binding</keyword>
<dbReference type="InterPro" id="IPR050331">
    <property type="entry name" value="Zinc_finger"/>
</dbReference>
<keyword evidence="4 8" id="KW-0863">Zinc-finger</keyword>
<keyword evidence="6" id="KW-0238">DNA-binding</keyword>
<keyword evidence="5" id="KW-0862">Zinc</keyword>
<dbReference type="PANTHER" id="PTHR16515">
    <property type="entry name" value="PR DOMAIN ZINC FINGER PROTEIN"/>
    <property type="match status" value="1"/>
</dbReference>
<dbReference type="GO" id="GO:0003677">
    <property type="term" value="F:DNA binding"/>
    <property type="evidence" value="ECO:0007669"/>
    <property type="project" value="UniProtKB-KW"/>
</dbReference>
<evidence type="ECO:0000313" key="10">
    <source>
        <dbReference type="EMBL" id="KAK9667575.1"/>
    </source>
</evidence>
<dbReference type="GO" id="GO:0008270">
    <property type="term" value="F:zinc ion binding"/>
    <property type="evidence" value="ECO:0007669"/>
    <property type="project" value="UniProtKB-KW"/>
</dbReference>
<dbReference type="PROSITE" id="PS00028">
    <property type="entry name" value="ZINC_FINGER_C2H2_1"/>
    <property type="match status" value="3"/>
</dbReference>
<dbReference type="InterPro" id="IPR036236">
    <property type="entry name" value="Znf_C2H2_sf"/>
</dbReference>
<comment type="subcellular location">
    <subcellularLocation>
        <location evidence="1">Nucleus</location>
    </subcellularLocation>
</comment>
<dbReference type="GO" id="GO:0006355">
    <property type="term" value="P:regulation of DNA-templated transcription"/>
    <property type="evidence" value="ECO:0007669"/>
    <property type="project" value="UniProtKB-ARBA"/>
</dbReference>
<keyword evidence="11" id="KW-1185">Reference proteome</keyword>
<gene>
    <name evidence="10" type="ORF">QE152_g41278</name>
</gene>
<feature type="domain" description="C2H2-type" evidence="9">
    <location>
        <begin position="118"/>
        <end position="145"/>
    </location>
</feature>
<dbReference type="PROSITE" id="PS50157">
    <property type="entry name" value="ZINC_FINGER_C2H2_2"/>
    <property type="match status" value="2"/>
</dbReference>
<evidence type="ECO:0000313" key="11">
    <source>
        <dbReference type="Proteomes" id="UP001458880"/>
    </source>
</evidence>
<name>A0AAW1GS47_POPJA</name>
<evidence type="ECO:0000259" key="9">
    <source>
        <dbReference type="PROSITE" id="PS50157"/>
    </source>
</evidence>
<dbReference type="Gene3D" id="3.30.160.60">
    <property type="entry name" value="Classic Zinc Finger"/>
    <property type="match status" value="2"/>
</dbReference>
<dbReference type="SUPFAM" id="SSF57667">
    <property type="entry name" value="beta-beta-alpha zinc fingers"/>
    <property type="match status" value="1"/>
</dbReference>
<evidence type="ECO:0000256" key="3">
    <source>
        <dbReference type="ARBA" id="ARBA00022737"/>
    </source>
</evidence>
<dbReference type="Proteomes" id="UP001458880">
    <property type="component" value="Unassembled WGS sequence"/>
</dbReference>
<dbReference type="Pfam" id="PF00096">
    <property type="entry name" value="zf-C2H2"/>
    <property type="match status" value="3"/>
</dbReference>
<organism evidence="10 11">
    <name type="scientific">Popillia japonica</name>
    <name type="common">Japanese beetle</name>
    <dbReference type="NCBI Taxonomy" id="7064"/>
    <lineage>
        <taxon>Eukaryota</taxon>
        <taxon>Metazoa</taxon>
        <taxon>Ecdysozoa</taxon>
        <taxon>Arthropoda</taxon>
        <taxon>Hexapoda</taxon>
        <taxon>Insecta</taxon>
        <taxon>Pterygota</taxon>
        <taxon>Neoptera</taxon>
        <taxon>Endopterygota</taxon>
        <taxon>Coleoptera</taxon>
        <taxon>Polyphaga</taxon>
        <taxon>Scarabaeiformia</taxon>
        <taxon>Scarabaeidae</taxon>
        <taxon>Rutelinae</taxon>
        <taxon>Popillia</taxon>
    </lineage>
</organism>
<dbReference type="FunFam" id="3.30.160.60:FF:002343">
    <property type="entry name" value="Zinc finger protein 33A"/>
    <property type="match status" value="1"/>
</dbReference>
<keyword evidence="3" id="KW-0677">Repeat</keyword>
<dbReference type="EMBL" id="JASPKY010002654">
    <property type="protein sequence ID" value="KAK9667575.1"/>
    <property type="molecule type" value="Genomic_DNA"/>
</dbReference>
<evidence type="ECO:0000256" key="6">
    <source>
        <dbReference type="ARBA" id="ARBA00023125"/>
    </source>
</evidence>
<dbReference type="SMART" id="SM00355">
    <property type="entry name" value="ZnF_C2H2"/>
    <property type="match status" value="3"/>
</dbReference>
<accession>A0AAW1GS47</accession>
<comment type="caution">
    <text evidence="10">The sequence shown here is derived from an EMBL/GenBank/DDBJ whole genome shotgun (WGS) entry which is preliminary data.</text>
</comment>
<evidence type="ECO:0000256" key="8">
    <source>
        <dbReference type="PROSITE-ProRule" id="PRU00042"/>
    </source>
</evidence>
<evidence type="ECO:0000256" key="4">
    <source>
        <dbReference type="ARBA" id="ARBA00022771"/>
    </source>
</evidence>
<feature type="domain" description="C2H2-type" evidence="9">
    <location>
        <begin position="83"/>
        <end position="111"/>
    </location>
</feature>